<evidence type="ECO:0000256" key="5">
    <source>
        <dbReference type="ARBA" id="ARBA00023136"/>
    </source>
</evidence>
<dbReference type="AlphaFoldDB" id="A0A432LBZ8"/>
<feature type="transmembrane region" description="Helical" evidence="6">
    <location>
        <begin position="159"/>
        <end position="180"/>
    </location>
</feature>
<evidence type="ECO:0000256" key="2">
    <source>
        <dbReference type="ARBA" id="ARBA00007375"/>
    </source>
</evidence>
<gene>
    <name evidence="7" type="ORF">EK386_10805</name>
</gene>
<comment type="similarity">
    <text evidence="2">Belongs to the TMEM86 family.</text>
</comment>
<evidence type="ECO:0000313" key="7">
    <source>
        <dbReference type="EMBL" id="RUL52093.1"/>
    </source>
</evidence>
<keyword evidence="8" id="KW-1185">Reference proteome</keyword>
<accession>A0A432LBZ8</accession>
<dbReference type="InterPro" id="IPR012506">
    <property type="entry name" value="TMEM86B-like"/>
</dbReference>
<dbReference type="PANTHER" id="PTHR31885">
    <property type="entry name" value="GH04784P"/>
    <property type="match status" value="1"/>
</dbReference>
<dbReference type="PANTHER" id="PTHR31885:SF6">
    <property type="entry name" value="GH04784P"/>
    <property type="match status" value="1"/>
</dbReference>
<dbReference type="GO" id="GO:0016020">
    <property type="term" value="C:membrane"/>
    <property type="evidence" value="ECO:0007669"/>
    <property type="project" value="UniProtKB-SubCell"/>
</dbReference>
<keyword evidence="5 6" id="KW-0472">Membrane</keyword>
<dbReference type="Proteomes" id="UP000287910">
    <property type="component" value="Unassembled WGS sequence"/>
</dbReference>
<reference evidence="7 8" key="1">
    <citation type="submission" date="2018-12" db="EMBL/GenBank/DDBJ databases">
        <title>Lysinibacillus antri sp. nov., isolated from a cave soil.</title>
        <authorList>
            <person name="Narsing Rao M.P."/>
            <person name="Zhang H."/>
            <person name="Dong Z.-Y."/>
            <person name="Niu X.-K."/>
            <person name="Zhang K."/>
            <person name="Fang B.-Z."/>
            <person name="Kang Y.-Q."/>
            <person name="Xiao M."/>
            <person name="Li W.-J."/>
        </authorList>
    </citation>
    <scope>NUCLEOTIDE SEQUENCE [LARGE SCALE GENOMIC DNA]</scope>
    <source>
        <strain evidence="7 8">SYSU K30002</strain>
    </source>
</reference>
<sequence length="218" mass="24488">MVRYLLLGLIVVFSLYYCFFFDAIPDAYQMVFKLVPMFLIIVLAYVTKITESVQPYKTLIILSLIFCAIGDYTLQWFIIGLFSFLIGHIFYIRAFLSTNTKAIPTWAKGILLFYGVAMMIWIGGTVFNSRDSILAFAVCAYIIVILAMGWTSFRTGSAFAIMGATLFIISDSILAINKFVVSADYSHQLIMVSYYGAQVLLALSIAKYSASRIKSDTM</sequence>
<evidence type="ECO:0000256" key="6">
    <source>
        <dbReference type="SAM" id="Phobius"/>
    </source>
</evidence>
<feature type="transmembrane region" description="Helical" evidence="6">
    <location>
        <begin position="59"/>
        <end position="86"/>
    </location>
</feature>
<feature type="transmembrane region" description="Helical" evidence="6">
    <location>
        <begin position="30"/>
        <end position="47"/>
    </location>
</feature>
<keyword evidence="3 6" id="KW-0812">Transmembrane</keyword>
<organism evidence="7 8">
    <name type="scientific">Lysinibacillus antri</name>
    <dbReference type="NCBI Taxonomy" id="2498145"/>
    <lineage>
        <taxon>Bacteria</taxon>
        <taxon>Bacillati</taxon>
        <taxon>Bacillota</taxon>
        <taxon>Bacilli</taxon>
        <taxon>Bacillales</taxon>
        <taxon>Bacillaceae</taxon>
        <taxon>Lysinibacillus</taxon>
    </lineage>
</organism>
<protein>
    <submittedName>
        <fullName evidence="7">Lysoplasmalogenase</fullName>
    </submittedName>
</protein>
<feature type="transmembrane region" description="Helical" evidence="6">
    <location>
        <begin position="134"/>
        <end position="153"/>
    </location>
</feature>
<proteinExistence type="inferred from homology"/>
<dbReference type="Pfam" id="PF07947">
    <property type="entry name" value="YhhN"/>
    <property type="match status" value="1"/>
</dbReference>
<comment type="subcellular location">
    <subcellularLocation>
        <location evidence="1">Membrane</location>
        <topology evidence="1">Multi-pass membrane protein</topology>
    </subcellularLocation>
</comment>
<evidence type="ECO:0000256" key="1">
    <source>
        <dbReference type="ARBA" id="ARBA00004141"/>
    </source>
</evidence>
<evidence type="ECO:0000256" key="4">
    <source>
        <dbReference type="ARBA" id="ARBA00022989"/>
    </source>
</evidence>
<feature type="transmembrane region" description="Helical" evidence="6">
    <location>
        <begin position="106"/>
        <end position="127"/>
    </location>
</feature>
<keyword evidence="4 6" id="KW-1133">Transmembrane helix</keyword>
<comment type="caution">
    <text evidence="7">The sequence shown here is derived from an EMBL/GenBank/DDBJ whole genome shotgun (WGS) entry which is preliminary data.</text>
</comment>
<name>A0A432LBZ8_9BACI</name>
<evidence type="ECO:0000256" key="3">
    <source>
        <dbReference type="ARBA" id="ARBA00022692"/>
    </source>
</evidence>
<evidence type="ECO:0000313" key="8">
    <source>
        <dbReference type="Proteomes" id="UP000287910"/>
    </source>
</evidence>
<dbReference type="GO" id="GO:0016787">
    <property type="term" value="F:hydrolase activity"/>
    <property type="evidence" value="ECO:0007669"/>
    <property type="project" value="TreeGrafter"/>
</dbReference>
<dbReference type="EMBL" id="RYYR01000012">
    <property type="protein sequence ID" value="RUL52093.1"/>
    <property type="molecule type" value="Genomic_DNA"/>
</dbReference>